<feature type="region of interest" description="Disordered" evidence="1">
    <location>
        <begin position="20"/>
        <end position="59"/>
    </location>
</feature>
<dbReference type="OMA" id="TIYPHQR"/>
<evidence type="ECO:0008006" key="4">
    <source>
        <dbReference type="Google" id="ProtNLM"/>
    </source>
</evidence>
<organism evidence="2 3">
    <name type="scientific">Syncephalastrum racemosum</name>
    <name type="common">Filamentous fungus</name>
    <dbReference type="NCBI Taxonomy" id="13706"/>
    <lineage>
        <taxon>Eukaryota</taxon>
        <taxon>Fungi</taxon>
        <taxon>Fungi incertae sedis</taxon>
        <taxon>Mucoromycota</taxon>
        <taxon>Mucoromycotina</taxon>
        <taxon>Mucoromycetes</taxon>
        <taxon>Mucorales</taxon>
        <taxon>Syncephalastraceae</taxon>
        <taxon>Syncephalastrum</taxon>
    </lineage>
</organism>
<comment type="caution">
    <text evidence="2">The sequence shown here is derived from an EMBL/GenBank/DDBJ whole genome shotgun (WGS) entry which is preliminary data.</text>
</comment>
<gene>
    <name evidence="2" type="ORF">BCR43DRAFT_493808</name>
</gene>
<dbReference type="STRING" id="13706.A0A1X2HB82"/>
<feature type="compositionally biased region" description="Low complexity" evidence="1">
    <location>
        <begin position="20"/>
        <end position="45"/>
    </location>
</feature>
<dbReference type="OrthoDB" id="509690at2759"/>
<evidence type="ECO:0000256" key="1">
    <source>
        <dbReference type="SAM" id="MobiDB-lite"/>
    </source>
</evidence>
<evidence type="ECO:0000313" key="3">
    <source>
        <dbReference type="Proteomes" id="UP000242180"/>
    </source>
</evidence>
<dbReference type="Proteomes" id="UP000242180">
    <property type="component" value="Unassembled WGS sequence"/>
</dbReference>
<dbReference type="EMBL" id="MCGN01000006">
    <property type="protein sequence ID" value="ORY95919.1"/>
    <property type="molecule type" value="Genomic_DNA"/>
</dbReference>
<protein>
    <recommendedName>
        <fullName evidence="4">Pectin lyase fold/virulence factor</fullName>
    </recommendedName>
</protein>
<dbReference type="InterPro" id="IPR012334">
    <property type="entry name" value="Pectin_lyas_fold"/>
</dbReference>
<dbReference type="InterPro" id="IPR011050">
    <property type="entry name" value="Pectin_lyase_fold/virulence"/>
</dbReference>
<evidence type="ECO:0000313" key="2">
    <source>
        <dbReference type="EMBL" id="ORY95919.1"/>
    </source>
</evidence>
<sequence length="577" mass="64511">MGFEKLLKTTISTFEHLSAAAQQYQQHHQQQQQHHHAQPTYAPQPTSQPSLNHHGSSDFAYDSNANYSRAVYPDKDGRLVYPAFNEKGDRLFDFSGAGYNEGWTPLPEPNQVPVVACLDPDAAGGDDASRIQQALDQVATQPVSRYGFRGALQLNRGTFRLHKPIEIRASGVILQGDPGGGTQLVATTDPLATPYLIKIVGEPNQMNKKRVPVVNDYVPVGHYQIQVRDKNYFKVGDTVLVAVQFNDQWVKDIGMDVIHPKGDTTKNNGWKPGRFEHHRRITQVGADGTTLTLNEPITTALSKAHGGGFVQSYENKRVQRVGVQNLEILFPANQHRGPDEIMKNQKKKVKDYRFADELFDHLLFAMDHAENCWIRDVRSVWWRNFARLGTNTVAVTLKRCQHTFPQGPPPDPRKPAPLAGQFAFEISGQLILIEECHAEYSFHSFSYKGRVPGPNVVYRSTCVAKNGDVGPHMKWSSGQLYDNCNIEGQMIIQDRFDAGSGHGWSGANSVVWNTIAHAGMIVQQPPLGQNFIVGSSSKRAKPRVPGHPWAWEESPDKMMNPPSLYAAQLAERRCRRT</sequence>
<dbReference type="AlphaFoldDB" id="A0A1X2HB82"/>
<name>A0A1X2HB82_SYNRA</name>
<accession>A0A1X2HB82</accession>
<proteinExistence type="predicted"/>
<dbReference type="InParanoid" id="A0A1X2HB82"/>
<reference evidence="2 3" key="1">
    <citation type="submission" date="2016-07" db="EMBL/GenBank/DDBJ databases">
        <title>Pervasive Adenine N6-methylation of Active Genes in Fungi.</title>
        <authorList>
            <consortium name="DOE Joint Genome Institute"/>
            <person name="Mondo S.J."/>
            <person name="Dannebaum R.O."/>
            <person name="Kuo R.C."/>
            <person name="Labutti K."/>
            <person name="Haridas S."/>
            <person name="Kuo A."/>
            <person name="Salamov A."/>
            <person name="Ahrendt S.R."/>
            <person name="Lipzen A."/>
            <person name="Sullivan W."/>
            <person name="Andreopoulos W.B."/>
            <person name="Clum A."/>
            <person name="Lindquist E."/>
            <person name="Daum C."/>
            <person name="Ramamoorthy G.K."/>
            <person name="Gryganskyi A."/>
            <person name="Culley D."/>
            <person name="Magnuson J.K."/>
            <person name="James T.Y."/>
            <person name="O'Malley M.A."/>
            <person name="Stajich J.E."/>
            <person name="Spatafora J.W."/>
            <person name="Visel A."/>
            <person name="Grigoriev I.V."/>
        </authorList>
    </citation>
    <scope>NUCLEOTIDE SEQUENCE [LARGE SCALE GENOMIC DNA]</scope>
    <source>
        <strain evidence="2 3">NRRL 2496</strain>
    </source>
</reference>
<dbReference type="Gene3D" id="2.160.20.10">
    <property type="entry name" value="Single-stranded right-handed beta-helix, Pectin lyase-like"/>
    <property type="match status" value="1"/>
</dbReference>
<dbReference type="SUPFAM" id="SSF51126">
    <property type="entry name" value="Pectin lyase-like"/>
    <property type="match status" value="1"/>
</dbReference>
<keyword evidence="3" id="KW-1185">Reference proteome</keyword>